<evidence type="ECO:0000256" key="2">
    <source>
        <dbReference type="ARBA" id="ARBA00008766"/>
    </source>
</evidence>
<dbReference type="InterPro" id="IPR001714">
    <property type="entry name" value="Pept_M24_MAP"/>
</dbReference>
<dbReference type="SUPFAM" id="SSF53092">
    <property type="entry name" value="Creatinase/prolidase N-terminal domain"/>
    <property type="match status" value="1"/>
</dbReference>
<comment type="caution">
    <text evidence="7">The sequence shown here is derived from an EMBL/GenBank/DDBJ whole genome shotgun (WGS) entry which is preliminary data.</text>
</comment>
<dbReference type="Gene3D" id="3.90.230.10">
    <property type="entry name" value="Creatinase/methionine aminopeptidase superfamily"/>
    <property type="match status" value="1"/>
</dbReference>
<keyword evidence="3" id="KW-0479">Metal-binding</keyword>
<dbReference type="Gene3D" id="3.40.350.10">
    <property type="entry name" value="Creatinase/prolidase N-terminal domain"/>
    <property type="match status" value="1"/>
</dbReference>
<dbReference type="PROSITE" id="PS00491">
    <property type="entry name" value="PROLINE_PEPTIDASE"/>
    <property type="match status" value="1"/>
</dbReference>
<accession>A0A2U3DBY3</accession>
<dbReference type="PRINTS" id="PR00599">
    <property type="entry name" value="MAPEPTIDASE"/>
</dbReference>
<reference evidence="7 8" key="1">
    <citation type="submission" date="2016-11" db="EMBL/GenBank/DDBJ databases">
        <title>Comparative genomics of Acidibacillus ferroxidans species.</title>
        <authorList>
            <person name="Oliveira G."/>
            <person name="Nunes G."/>
            <person name="Oliveira R."/>
            <person name="Araujo F."/>
            <person name="Salim A."/>
            <person name="Scholte L."/>
            <person name="Morais D."/>
            <person name="Nancucheo I."/>
            <person name="Johnson D.B."/>
            <person name="Grail B."/>
            <person name="Bittencourt J."/>
            <person name="Valadares R."/>
        </authorList>
    </citation>
    <scope>NUCLEOTIDE SEQUENCE [LARGE SCALE GENOMIC DNA]</scope>
    <source>
        <strain evidence="7 8">Y002</strain>
    </source>
</reference>
<dbReference type="EMBL" id="MPDK01000002">
    <property type="protein sequence ID" value="PWI58797.1"/>
    <property type="molecule type" value="Genomic_DNA"/>
</dbReference>
<dbReference type="InterPro" id="IPR036005">
    <property type="entry name" value="Creatinase/aminopeptidase-like"/>
</dbReference>
<dbReference type="FunFam" id="3.90.230.10:FF:000014">
    <property type="entry name" value="Aminopeptidase P family protein"/>
    <property type="match status" value="1"/>
</dbReference>
<protein>
    <submittedName>
        <fullName evidence="7">Xaa-Pro dipeptidase</fullName>
    </submittedName>
</protein>
<dbReference type="InterPro" id="IPR050659">
    <property type="entry name" value="Peptidase_M24B"/>
</dbReference>
<dbReference type="InterPro" id="IPR001131">
    <property type="entry name" value="Peptidase_M24B_aminopep-P_CS"/>
</dbReference>
<dbReference type="InterPro" id="IPR029149">
    <property type="entry name" value="Creatin/AminoP/Spt16_N"/>
</dbReference>
<feature type="domain" description="Peptidase M24" evidence="5">
    <location>
        <begin position="138"/>
        <end position="339"/>
    </location>
</feature>
<dbReference type="CDD" id="cd01092">
    <property type="entry name" value="APP-like"/>
    <property type="match status" value="1"/>
</dbReference>
<dbReference type="OrthoDB" id="9806388at2"/>
<keyword evidence="8" id="KW-1185">Reference proteome</keyword>
<comment type="cofactor">
    <cofactor evidence="1">
        <name>Mn(2+)</name>
        <dbReference type="ChEBI" id="CHEBI:29035"/>
    </cofactor>
</comment>
<dbReference type="GO" id="GO:0008235">
    <property type="term" value="F:metalloexopeptidase activity"/>
    <property type="evidence" value="ECO:0007669"/>
    <property type="project" value="UniProtKB-ARBA"/>
</dbReference>
<evidence type="ECO:0000256" key="4">
    <source>
        <dbReference type="ARBA" id="ARBA00022801"/>
    </source>
</evidence>
<evidence type="ECO:0000313" key="7">
    <source>
        <dbReference type="EMBL" id="PWI58797.1"/>
    </source>
</evidence>
<evidence type="ECO:0000259" key="6">
    <source>
        <dbReference type="Pfam" id="PF01321"/>
    </source>
</evidence>
<dbReference type="SUPFAM" id="SSF55920">
    <property type="entry name" value="Creatinase/aminopeptidase"/>
    <property type="match status" value="1"/>
</dbReference>
<name>A0A2U3DBY3_SULT2</name>
<evidence type="ECO:0000313" key="8">
    <source>
        <dbReference type="Proteomes" id="UP000245380"/>
    </source>
</evidence>
<evidence type="ECO:0000256" key="3">
    <source>
        <dbReference type="ARBA" id="ARBA00022723"/>
    </source>
</evidence>
<proteinExistence type="inferred from homology"/>
<comment type="similarity">
    <text evidence="2">Belongs to the peptidase M24B family.</text>
</comment>
<dbReference type="GO" id="GO:0046872">
    <property type="term" value="F:metal ion binding"/>
    <property type="evidence" value="ECO:0007669"/>
    <property type="project" value="UniProtKB-KW"/>
</dbReference>
<dbReference type="InterPro" id="IPR000587">
    <property type="entry name" value="Creatinase_N"/>
</dbReference>
<organism evidence="7 8">
    <name type="scientific">Sulfoacidibacillus thermotolerans</name>
    <name type="common">Acidibacillus sulfuroxidans</name>
    <dbReference type="NCBI Taxonomy" id="1765684"/>
    <lineage>
        <taxon>Bacteria</taxon>
        <taxon>Bacillati</taxon>
        <taxon>Bacillota</taxon>
        <taxon>Bacilli</taxon>
        <taxon>Bacillales</taxon>
        <taxon>Alicyclobacillaceae</taxon>
        <taxon>Sulfoacidibacillus</taxon>
    </lineage>
</organism>
<gene>
    <name evidence="7" type="ORF">BM613_01520</name>
</gene>
<dbReference type="PANTHER" id="PTHR46112">
    <property type="entry name" value="AMINOPEPTIDASE"/>
    <property type="match status" value="1"/>
</dbReference>
<dbReference type="PANTHER" id="PTHR46112:SF3">
    <property type="entry name" value="AMINOPEPTIDASE YPDF"/>
    <property type="match status" value="1"/>
</dbReference>
<dbReference type="Proteomes" id="UP000245380">
    <property type="component" value="Unassembled WGS sequence"/>
</dbReference>
<evidence type="ECO:0000256" key="1">
    <source>
        <dbReference type="ARBA" id="ARBA00001936"/>
    </source>
</evidence>
<keyword evidence="4" id="KW-0378">Hydrolase</keyword>
<feature type="domain" description="Creatinase N-terminal" evidence="6">
    <location>
        <begin position="4"/>
        <end position="129"/>
    </location>
</feature>
<dbReference type="AlphaFoldDB" id="A0A2U3DBY3"/>
<dbReference type="InterPro" id="IPR000994">
    <property type="entry name" value="Pept_M24"/>
</dbReference>
<dbReference type="RefSeq" id="WP_109429391.1">
    <property type="nucleotide sequence ID" value="NZ_MPDK01000002.1"/>
</dbReference>
<evidence type="ECO:0000259" key="5">
    <source>
        <dbReference type="Pfam" id="PF00557"/>
    </source>
</evidence>
<dbReference type="GO" id="GO:0004177">
    <property type="term" value="F:aminopeptidase activity"/>
    <property type="evidence" value="ECO:0007669"/>
    <property type="project" value="UniProtKB-ARBA"/>
</dbReference>
<dbReference type="Pfam" id="PF00557">
    <property type="entry name" value="Peptidase_M24"/>
    <property type="match status" value="1"/>
</dbReference>
<dbReference type="Pfam" id="PF01321">
    <property type="entry name" value="Creatinase_N"/>
    <property type="match status" value="1"/>
</dbReference>
<sequence>MQHRREKLWGQLSVHEVDAYLTFSPENRRYMTGFSGSSGYVLITRDETILLTDSRYAEQAKQEAKESNVILHGVHWMTSLRELMQEKHVLRLGFEPNTVSYKVYQELVRELEGVTLLALDRMIDDVRMIKEATELKVMSVAAQIADAAFEHVCQNIRVGMTEREVALSLFVFMQNQGASGVSFETIVASGERSSMPHGVASDRILQKGDLITLDFGALYEGYASDITRTIALGAVNDQQREIYSVVYQAQTTALAGIRAGMTGREADAIARDLIRAAGYGEYFGHSLGHGLGLAVHEAPRLAQQSQDVLQEGMVVTVEPGVYLPGFGGVRIEDDIVVTENGPHRLTQSTKELLVL</sequence>